<evidence type="ECO:0000256" key="9">
    <source>
        <dbReference type="ARBA" id="ARBA00041222"/>
    </source>
</evidence>
<evidence type="ECO:0000256" key="1">
    <source>
        <dbReference type="ARBA" id="ARBA00003720"/>
    </source>
</evidence>
<dbReference type="NCBIfam" id="TIGR01930">
    <property type="entry name" value="AcCoA-C-Actrans"/>
    <property type="match status" value="1"/>
</dbReference>
<evidence type="ECO:0000259" key="14">
    <source>
        <dbReference type="Pfam" id="PF02803"/>
    </source>
</evidence>
<comment type="caution">
    <text evidence="15">The sequence shown here is derived from an EMBL/GenBank/DDBJ whole genome shotgun (WGS) entry which is preliminary data.</text>
</comment>
<dbReference type="Gene3D" id="3.40.47.10">
    <property type="match status" value="1"/>
</dbReference>
<dbReference type="SUPFAM" id="SSF53901">
    <property type="entry name" value="Thiolase-like"/>
    <property type="match status" value="2"/>
</dbReference>
<dbReference type="InterPro" id="IPR020613">
    <property type="entry name" value="Thiolase_CS"/>
</dbReference>
<dbReference type="InterPro" id="IPR002155">
    <property type="entry name" value="Thiolase"/>
</dbReference>
<dbReference type="EMBL" id="NSJE01000004">
    <property type="protein sequence ID" value="PAT43598.1"/>
    <property type="molecule type" value="Genomic_DNA"/>
</dbReference>
<dbReference type="EC" id="2.3.1.174" evidence="4"/>
<evidence type="ECO:0000313" key="15">
    <source>
        <dbReference type="EMBL" id="PAT43598.1"/>
    </source>
</evidence>
<feature type="active site" description="Acyl-thioester intermediate" evidence="11">
    <location>
        <position position="92"/>
    </location>
</feature>
<feature type="domain" description="Thiolase N-terminal" evidence="13">
    <location>
        <begin position="9"/>
        <end position="269"/>
    </location>
</feature>
<organism evidence="15 16">
    <name type="scientific">Vandammella animalimorsus</name>
    <dbReference type="NCBI Taxonomy" id="2029117"/>
    <lineage>
        <taxon>Bacteria</taxon>
        <taxon>Pseudomonadati</taxon>
        <taxon>Pseudomonadota</taxon>
        <taxon>Betaproteobacteria</taxon>
        <taxon>Burkholderiales</taxon>
        <taxon>Comamonadaceae</taxon>
        <taxon>Vandammella</taxon>
    </lineage>
</organism>
<evidence type="ECO:0000256" key="7">
    <source>
        <dbReference type="ARBA" id="ARBA00022797"/>
    </source>
</evidence>
<dbReference type="FunFam" id="3.40.47.10:FF:000010">
    <property type="entry name" value="Acetyl-CoA acetyltransferase (Thiolase)"/>
    <property type="match status" value="1"/>
</dbReference>
<accession>A0A2A2B0P1</accession>
<evidence type="ECO:0000259" key="13">
    <source>
        <dbReference type="Pfam" id="PF00108"/>
    </source>
</evidence>
<dbReference type="NCBIfam" id="TIGR02430">
    <property type="entry name" value="pcaF"/>
    <property type="match status" value="1"/>
</dbReference>
<dbReference type="InterPro" id="IPR016039">
    <property type="entry name" value="Thiolase-like"/>
</dbReference>
<dbReference type="PANTHER" id="PTHR18919">
    <property type="entry name" value="ACETYL-COA C-ACYLTRANSFERASE"/>
    <property type="match status" value="1"/>
</dbReference>
<dbReference type="GO" id="GO:0019619">
    <property type="term" value="P:3,4-dihydroxybenzoate catabolic process"/>
    <property type="evidence" value="ECO:0007669"/>
    <property type="project" value="InterPro"/>
</dbReference>
<dbReference type="InterPro" id="IPR020615">
    <property type="entry name" value="Thiolase_acyl_enz_int_AS"/>
</dbReference>
<dbReference type="Pfam" id="PF02803">
    <property type="entry name" value="Thiolase_C"/>
    <property type="match status" value="1"/>
</dbReference>
<gene>
    <name evidence="15" type="primary">pcaF</name>
    <name evidence="15" type="ORF">CK621_03790</name>
</gene>
<evidence type="ECO:0000256" key="2">
    <source>
        <dbReference type="ARBA" id="ARBA00005071"/>
    </source>
</evidence>
<name>A0A2A2B0P1_9BURK</name>
<dbReference type="InterPro" id="IPR020616">
    <property type="entry name" value="Thiolase_N"/>
</dbReference>
<dbReference type="CDD" id="cd00751">
    <property type="entry name" value="thiolase"/>
    <property type="match status" value="1"/>
</dbReference>
<dbReference type="InterPro" id="IPR020610">
    <property type="entry name" value="Thiolase_AS"/>
</dbReference>
<evidence type="ECO:0000256" key="6">
    <source>
        <dbReference type="ARBA" id="ARBA00022679"/>
    </source>
</evidence>
<feature type="active site" description="Proton acceptor" evidence="11">
    <location>
        <position position="358"/>
    </location>
</feature>
<dbReference type="PROSITE" id="PS00099">
    <property type="entry name" value="THIOLASE_3"/>
    <property type="match status" value="1"/>
</dbReference>
<evidence type="ECO:0000256" key="12">
    <source>
        <dbReference type="RuleBase" id="RU003557"/>
    </source>
</evidence>
<protein>
    <recommendedName>
        <fullName evidence="5">Beta-ketoadipyl-CoA thiolase</fullName>
        <ecNumber evidence="4">2.3.1.174</ecNumber>
    </recommendedName>
    <alternativeName>
        <fullName evidence="9">3-oxoadipyl-CoA thiolase</fullName>
    </alternativeName>
</protein>
<keyword evidence="6 12" id="KW-0808">Transferase</keyword>
<evidence type="ECO:0000256" key="5">
    <source>
        <dbReference type="ARBA" id="ARBA00016181"/>
    </source>
</evidence>
<dbReference type="PIRSF" id="PIRSF000429">
    <property type="entry name" value="Ac-CoA_Ac_transf"/>
    <property type="match status" value="1"/>
</dbReference>
<reference evidence="15 16" key="1">
    <citation type="submission" date="2017-08" db="EMBL/GenBank/DDBJ databases">
        <title>WGS of Clinical strains of the CDC Group NO-1 linked to zoonotic infections in humans.</title>
        <authorList>
            <person name="Bernier A.-M."/>
            <person name="Bernard K."/>
        </authorList>
    </citation>
    <scope>NUCLEOTIDE SEQUENCE [LARGE SCALE GENOMIC DNA]</scope>
    <source>
        <strain evidence="15 16">NML120219</strain>
    </source>
</reference>
<comment type="function">
    <text evidence="1">Catalyzes thiolytic cleavage of beta-ketoadipyl-CoA to succinyl-CoA and acetyl-CoA.</text>
</comment>
<evidence type="ECO:0000256" key="3">
    <source>
        <dbReference type="ARBA" id="ARBA00010982"/>
    </source>
</evidence>
<dbReference type="AlphaFoldDB" id="A0A2A2B0P1"/>
<dbReference type="PROSITE" id="PS00737">
    <property type="entry name" value="THIOLASE_2"/>
    <property type="match status" value="1"/>
</dbReference>
<evidence type="ECO:0000256" key="4">
    <source>
        <dbReference type="ARBA" id="ARBA00012233"/>
    </source>
</evidence>
<comment type="pathway">
    <text evidence="2">Aromatic compound metabolism; beta-ketoadipate pathway; acetyl-CoA and succinyl-CoA from 3-oxoadipate: step 2/2.</text>
</comment>
<comment type="catalytic activity">
    <reaction evidence="10">
        <text>succinyl-CoA + acetyl-CoA = 3-oxoadipyl-CoA + CoA</text>
        <dbReference type="Rhea" id="RHEA:19481"/>
        <dbReference type="ChEBI" id="CHEBI:57287"/>
        <dbReference type="ChEBI" id="CHEBI:57288"/>
        <dbReference type="ChEBI" id="CHEBI:57292"/>
        <dbReference type="ChEBI" id="CHEBI:57348"/>
        <dbReference type="EC" id="2.3.1.174"/>
    </reaction>
</comment>
<dbReference type="NCBIfam" id="NF006551">
    <property type="entry name" value="PRK09050.1"/>
    <property type="match status" value="1"/>
</dbReference>
<proteinExistence type="inferred from homology"/>
<evidence type="ECO:0000313" key="16">
    <source>
        <dbReference type="Proteomes" id="UP000218439"/>
    </source>
</evidence>
<evidence type="ECO:0000256" key="8">
    <source>
        <dbReference type="ARBA" id="ARBA00023315"/>
    </source>
</evidence>
<comment type="similarity">
    <text evidence="3 12">Belongs to the thiolase-like superfamily. Thiolase family.</text>
</comment>
<dbReference type="Pfam" id="PF00108">
    <property type="entry name" value="Thiolase_N"/>
    <property type="match status" value="1"/>
</dbReference>
<dbReference type="Proteomes" id="UP000218439">
    <property type="component" value="Unassembled WGS sequence"/>
</dbReference>
<feature type="active site" description="Proton acceptor" evidence="11">
    <location>
        <position position="388"/>
    </location>
</feature>
<dbReference type="GO" id="GO:0033812">
    <property type="term" value="F:3-oxoadipyl-CoA thiolase activity"/>
    <property type="evidence" value="ECO:0007669"/>
    <property type="project" value="UniProtKB-EC"/>
</dbReference>
<feature type="domain" description="Thiolase C-terminal" evidence="14">
    <location>
        <begin position="278"/>
        <end position="401"/>
    </location>
</feature>
<dbReference type="InterPro" id="IPR020617">
    <property type="entry name" value="Thiolase_C"/>
</dbReference>
<dbReference type="InterPro" id="IPR012793">
    <property type="entry name" value="PcaF"/>
</dbReference>
<evidence type="ECO:0000256" key="11">
    <source>
        <dbReference type="PIRSR" id="PIRSR000429-1"/>
    </source>
</evidence>
<keyword evidence="7" id="KW-0058">Aromatic hydrocarbons catabolism</keyword>
<evidence type="ECO:0000256" key="10">
    <source>
        <dbReference type="ARBA" id="ARBA00048527"/>
    </source>
</evidence>
<dbReference type="PROSITE" id="PS00098">
    <property type="entry name" value="THIOLASE_1"/>
    <property type="match status" value="1"/>
</dbReference>
<keyword evidence="8 12" id="KW-0012">Acyltransferase</keyword>
<dbReference type="RefSeq" id="WP_095551352.1">
    <property type="nucleotide sequence ID" value="NZ_NSJE01000004.1"/>
</dbReference>
<sequence>MSSQQAFLCDAVRTPIGRYGGSLSGVRPDDLAAHVLHALLQRNPTLDAASIDDVLLGCANQAGEDNRNVARMAALLAGLPEGVPGATLNRLCGSGLDAIATAARAIKAGEAQLMLAGGVESMSRAPFVMPKADSAFARNNAVYDTTIGWRFINPAMRAQYGVDSMPETAENVAEEYRIAREDQDRFALASQNKALKAQEAGLFDDEIAPVTLPQKKGEPIVFARDEHPRATSLEALARLKGIVRPDGSVTAGNASGVNDGAAAVIVASEAAAVRHGLTPRARVVASAVAGVAPRVMGIGPAPAVQKLLAQTGIGLDAIDLIELNEAFAAQALAVLRLLSLPDDDPRVNPCGGAIALGHPLGASGARLAGTAMHQLQRNGGRYALCTMCIGVGQGIAMLLEKV</sequence>
<dbReference type="PANTHER" id="PTHR18919:SF107">
    <property type="entry name" value="ACETYL-COA ACETYLTRANSFERASE, CYTOSOLIC"/>
    <property type="match status" value="1"/>
</dbReference>